<name>A0A246RFT0_9ACTN</name>
<feature type="region of interest" description="Disordered" evidence="1">
    <location>
        <begin position="1"/>
        <end position="76"/>
    </location>
</feature>
<accession>A0A246RFT0</accession>
<dbReference type="Proteomes" id="UP000197174">
    <property type="component" value="Unassembled WGS sequence"/>
</dbReference>
<reference evidence="2 3" key="1">
    <citation type="submission" date="2017-03" db="EMBL/GenBank/DDBJ databases">
        <title>Whole genome sequence of Micromonospora wenchangensis, isolated from mangrove soil.</title>
        <authorList>
            <person name="Yang H."/>
        </authorList>
    </citation>
    <scope>NUCLEOTIDE SEQUENCE [LARGE SCALE GENOMIC DNA]</scope>
    <source>
        <strain evidence="2 3">CCTCC AA 2012002</strain>
    </source>
</reference>
<gene>
    <name evidence="2" type="ORF">B5D80_25735</name>
</gene>
<dbReference type="AlphaFoldDB" id="A0A246RFT0"/>
<dbReference type="EMBL" id="MZMV01000056">
    <property type="protein sequence ID" value="OWV02482.1"/>
    <property type="molecule type" value="Genomic_DNA"/>
</dbReference>
<evidence type="ECO:0000313" key="3">
    <source>
        <dbReference type="Proteomes" id="UP000197174"/>
    </source>
</evidence>
<comment type="caution">
    <text evidence="2">The sequence shown here is derived from an EMBL/GenBank/DDBJ whole genome shotgun (WGS) entry which is preliminary data.</text>
</comment>
<organism evidence="2 3">
    <name type="scientific">Micromonospora wenchangensis</name>
    <dbReference type="NCBI Taxonomy" id="1185415"/>
    <lineage>
        <taxon>Bacteria</taxon>
        <taxon>Bacillati</taxon>
        <taxon>Actinomycetota</taxon>
        <taxon>Actinomycetes</taxon>
        <taxon>Micromonosporales</taxon>
        <taxon>Micromonosporaceae</taxon>
        <taxon>Micromonospora</taxon>
    </lineage>
</organism>
<feature type="compositionally biased region" description="Polar residues" evidence="1">
    <location>
        <begin position="22"/>
        <end position="31"/>
    </location>
</feature>
<protein>
    <submittedName>
        <fullName evidence="2">Uncharacterized protein</fullName>
    </submittedName>
</protein>
<proteinExistence type="predicted"/>
<sequence length="76" mass="7537">MCRSASPLNRNLAVGNAPDVSPGSSTGTDNSWDLGGDWPLAGTDPSAVTGPRAADGSVPASDFLRPASGVDVGARL</sequence>
<keyword evidence="3" id="KW-1185">Reference proteome</keyword>
<evidence type="ECO:0000256" key="1">
    <source>
        <dbReference type="SAM" id="MobiDB-lite"/>
    </source>
</evidence>
<evidence type="ECO:0000313" key="2">
    <source>
        <dbReference type="EMBL" id="OWV02482.1"/>
    </source>
</evidence>